<dbReference type="Proteomes" id="UP001163324">
    <property type="component" value="Chromosome 3"/>
</dbReference>
<keyword evidence="2" id="KW-1185">Reference proteome</keyword>
<proteinExistence type="predicted"/>
<protein>
    <submittedName>
        <fullName evidence="1">Uncharacterized protein</fullName>
    </submittedName>
</protein>
<dbReference type="EMBL" id="CM047942">
    <property type="protein sequence ID" value="KAI9901115.1"/>
    <property type="molecule type" value="Genomic_DNA"/>
</dbReference>
<evidence type="ECO:0000313" key="1">
    <source>
        <dbReference type="EMBL" id="KAI9901115.1"/>
    </source>
</evidence>
<comment type="caution">
    <text evidence="1">The sequence shown here is derived from an EMBL/GenBank/DDBJ whole genome shotgun (WGS) entry which is preliminary data.</text>
</comment>
<reference evidence="1" key="1">
    <citation type="submission" date="2022-10" db="EMBL/GenBank/DDBJ databases">
        <title>Complete Genome of Trichothecium roseum strain YXFP-22015, a Plant Pathogen Isolated from Citrus.</title>
        <authorList>
            <person name="Wang Y."/>
            <person name="Zhu L."/>
        </authorList>
    </citation>
    <scope>NUCLEOTIDE SEQUENCE</scope>
    <source>
        <strain evidence="1">YXFP-22015</strain>
    </source>
</reference>
<accession>A0ACC0V5C4</accession>
<sequence length="83" mass="8905">MESAGAKSTMSRDMQELTQGKEDVSNQIQGHKANLSNPNTSEQSKQNSANAIEELGGEANHYGKEDQPHSKSAAETLEGSRAM</sequence>
<organism evidence="1 2">
    <name type="scientific">Trichothecium roseum</name>
    <dbReference type="NCBI Taxonomy" id="47278"/>
    <lineage>
        <taxon>Eukaryota</taxon>
        <taxon>Fungi</taxon>
        <taxon>Dikarya</taxon>
        <taxon>Ascomycota</taxon>
        <taxon>Pezizomycotina</taxon>
        <taxon>Sordariomycetes</taxon>
        <taxon>Hypocreomycetidae</taxon>
        <taxon>Hypocreales</taxon>
        <taxon>Hypocreales incertae sedis</taxon>
        <taxon>Trichothecium</taxon>
    </lineage>
</organism>
<evidence type="ECO:0000313" key="2">
    <source>
        <dbReference type="Proteomes" id="UP001163324"/>
    </source>
</evidence>
<name>A0ACC0V5C4_9HYPO</name>
<gene>
    <name evidence="1" type="ORF">N3K66_002932</name>
</gene>